<gene>
    <name evidence="2" type="ORF">SAMN05444858_13027</name>
</gene>
<dbReference type="STRING" id="1198245.SAMN05444858_13027"/>
<evidence type="ECO:0000313" key="3">
    <source>
        <dbReference type="Proteomes" id="UP000186004"/>
    </source>
</evidence>
<accession>A0A1N7F4H4</accession>
<dbReference type="AlphaFoldDB" id="A0A1N7F4H4"/>
<feature type="transmembrane region" description="Helical" evidence="1">
    <location>
        <begin position="65"/>
        <end position="86"/>
    </location>
</feature>
<evidence type="ECO:0000313" key="2">
    <source>
        <dbReference type="EMBL" id="SIR95142.1"/>
    </source>
</evidence>
<sequence length="228" mass="23154">MPARPAASSIGGVTSIDHRRSGWWGFVFTAAFVASLVAGGALAVGKTLYLPGASAAQLRHFYSTNGLAVAVQSGLQMVAALALLLFGRRLRASGRAVYGGAVAASGFLGLSVLLSVLLTVVAASATDAVLSGLGRAALICGGALHLLGTAVLIRSASTGVLRSGTPTRWVFRYGLVAGPLIALACVSVLWSPLIKLEPLFRLLAIVWIVGVAVAVLRGRIGGTPEPAS</sequence>
<feature type="transmembrane region" description="Helical" evidence="1">
    <location>
        <begin position="199"/>
        <end position="216"/>
    </location>
</feature>
<keyword evidence="3" id="KW-1185">Reference proteome</keyword>
<organism evidence="2 3">
    <name type="scientific">Micromonospora avicenniae</name>
    <dbReference type="NCBI Taxonomy" id="1198245"/>
    <lineage>
        <taxon>Bacteria</taxon>
        <taxon>Bacillati</taxon>
        <taxon>Actinomycetota</taxon>
        <taxon>Actinomycetes</taxon>
        <taxon>Micromonosporales</taxon>
        <taxon>Micromonosporaceae</taxon>
        <taxon>Micromonospora</taxon>
    </lineage>
</organism>
<protein>
    <recommendedName>
        <fullName evidence="4">DUF998 domain-containing protein</fullName>
    </recommendedName>
</protein>
<evidence type="ECO:0008006" key="4">
    <source>
        <dbReference type="Google" id="ProtNLM"/>
    </source>
</evidence>
<proteinExistence type="predicted"/>
<feature type="transmembrane region" description="Helical" evidence="1">
    <location>
        <begin position="173"/>
        <end position="193"/>
    </location>
</feature>
<reference evidence="2 3" key="1">
    <citation type="submission" date="2017-01" db="EMBL/GenBank/DDBJ databases">
        <authorList>
            <person name="Mah S.A."/>
            <person name="Swanson W.J."/>
            <person name="Moy G.W."/>
            <person name="Vacquier V.D."/>
        </authorList>
    </citation>
    <scope>NUCLEOTIDE SEQUENCE [LARGE SCALE GENOMIC DNA]</scope>
    <source>
        <strain evidence="2 3">DSM 45758</strain>
    </source>
</reference>
<evidence type="ECO:0000256" key="1">
    <source>
        <dbReference type="SAM" id="Phobius"/>
    </source>
</evidence>
<feature type="transmembrane region" description="Helical" evidence="1">
    <location>
        <begin position="21"/>
        <end position="45"/>
    </location>
</feature>
<keyword evidence="1" id="KW-0812">Transmembrane</keyword>
<feature type="transmembrane region" description="Helical" evidence="1">
    <location>
        <begin position="133"/>
        <end position="153"/>
    </location>
</feature>
<dbReference type="EMBL" id="FTNF01000030">
    <property type="protein sequence ID" value="SIR95142.1"/>
    <property type="molecule type" value="Genomic_DNA"/>
</dbReference>
<keyword evidence="1" id="KW-0472">Membrane</keyword>
<dbReference type="Proteomes" id="UP000186004">
    <property type="component" value="Unassembled WGS sequence"/>
</dbReference>
<name>A0A1N7F4H4_9ACTN</name>
<feature type="transmembrane region" description="Helical" evidence="1">
    <location>
        <begin position="98"/>
        <end position="121"/>
    </location>
</feature>
<keyword evidence="1" id="KW-1133">Transmembrane helix</keyword>